<evidence type="ECO:0000313" key="2">
    <source>
        <dbReference type="Proteomes" id="UP000184170"/>
    </source>
</evidence>
<dbReference type="AlphaFoldDB" id="A0A1M4WFH5"/>
<accession>A0A1M4WFH5</accession>
<gene>
    <name evidence="1" type="ORF">SAMN04487965_0677</name>
</gene>
<dbReference type="Proteomes" id="UP000184170">
    <property type="component" value="Unassembled WGS sequence"/>
</dbReference>
<organism evidence="1 2">
    <name type="scientific">Microbulbifer donghaiensis</name>
    <dbReference type="NCBI Taxonomy" id="494016"/>
    <lineage>
        <taxon>Bacteria</taxon>
        <taxon>Pseudomonadati</taxon>
        <taxon>Pseudomonadota</taxon>
        <taxon>Gammaproteobacteria</taxon>
        <taxon>Cellvibrionales</taxon>
        <taxon>Microbulbiferaceae</taxon>
        <taxon>Microbulbifer</taxon>
    </lineage>
</organism>
<protein>
    <submittedName>
        <fullName evidence="1">Uncharacterized protein</fullName>
    </submittedName>
</protein>
<evidence type="ECO:0000313" key="1">
    <source>
        <dbReference type="EMBL" id="SHE79823.1"/>
    </source>
</evidence>
<dbReference type="STRING" id="494016.SAMN04487965_0677"/>
<dbReference type="EMBL" id="FQVA01000001">
    <property type="protein sequence ID" value="SHE79823.1"/>
    <property type="molecule type" value="Genomic_DNA"/>
</dbReference>
<reference evidence="2" key="1">
    <citation type="submission" date="2016-11" db="EMBL/GenBank/DDBJ databases">
        <authorList>
            <person name="Varghese N."/>
            <person name="Submissions S."/>
        </authorList>
    </citation>
    <scope>NUCLEOTIDE SEQUENCE [LARGE SCALE GENOMIC DNA]</scope>
    <source>
        <strain evidence="2">CGMCC 1.7063</strain>
    </source>
</reference>
<proteinExistence type="predicted"/>
<name>A0A1M4WFH5_9GAMM</name>
<keyword evidence="2" id="KW-1185">Reference proteome</keyword>
<sequence length="50" mass="5668">MGKLRSLPPSLTDCVPYYDFIGKLTWAMPSTLALLFTACGQPEKRYLMIE</sequence>